<gene>
    <name evidence="1" type="ORF">BABINDRAFT_159483</name>
</gene>
<name>A0A1E3QZF5_9ASCO</name>
<sequence length="58" mass="6599">MAHDHTQRQSGMPEVKQNKVVHQANSGISTSFGCAYLAHGIRSRFTLKYKYFCLFFGC</sequence>
<dbReference type="GeneID" id="30145538"/>
<protein>
    <submittedName>
        <fullName evidence="1">Uncharacterized protein</fullName>
    </submittedName>
</protein>
<reference evidence="2" key="1">
    <citation type="submission" date="2016-05" db="EMBL/GenBank/DDBJ databases">
        <title>Comparative genomics of biotechnologically important yeasts.</title>
        <authorList>
            <consortium name="DOE Joint Genome Institute"/>
            <person name="Riley R."/>
            <person name="Haridas S."/>
            <person name="Wolfe K.H."/>
            <person name="Lopes M.R."/>
            <person name="Hittinger C.T."/>
            <person name="Goker M."/>
            <person name="Salamov A."/>
            <person name="Wisecaver J."/>
            <person name="Long T.M."/>
            <person name="Aerts A.L."/>
            <person name="Barry K."/>
            <person name="Choi C."/>
            <person name="Clum A."/>
            <person name="Coughlan A.Y."/>
            <person name="Deshpande S."/>
            <person name="Douglass A.P."/>
            <person name="Hanson S.J."/>
            <person name="Klenk H.-P."/>
            <person name="Labutti K."/>
            <person name="Lapidus A."/>
            <person name="Lindquist E."/>
            <person name="Lipzen A."/>
            <person name="Meier-Kolthoff J.P."/>
            <person name="Ohm R.A."/>
            <person name="Otillar R.P."/>
            <person name="Pangilinan J."/>
            <person name="Peng Y."/>
            <person name="Rokas A."/>
            <person name="Rosa C.A."/>
            <person name="Scheuner C."/>
            <person name="Sibirny A.A."/>
            <person name="Slot J.C."/>
            <person name="Stielow J.B."/>
            <person name="Sun H."/>
            <person name="Kurtzman C.P."/>
            <person name="Blackwell M."/>
            <person name="Grigoriev I.V."/>
            <person name="Jeffries T.W."/>
        </authorList>
    </citation>
    <scope>NUCLEOTIDE SEQUENCE [LARGE SCALE GENOMIC DNA]</scope>
    <source>
        <strain evidence="2">NRRL Y-12698</strain>
    </source>
</reference>
<dbReference type="RefSeq" id="XP_018988333.1">
    <property type="nucleotide sequence ID" value="XM_019127685.1"/>
</dbReference>
<proteinExistence type="predicted"/>
<organism evidence="1 2">
    <name type="scientific">Babjeviella inositovora NRRL Y-12698</name>
    <dbReference type="NCBI Taxonomy" id="984486"/>
    <lineage>
        <taxon>Eukaryota</taxon>
        <taxon>Fungi</taxon>
        <taxon>Dikarya</taxon>
        <taxon>Ascomycota</taxon>
        <taxon>Saccharomycotina</taxon>
        <taxon>Pichiomycetes</taxon>
        <taxon>Serinales incertae sedis</taxon>
        <taxon>Babjeviella</taxon>
    </lineage>
</organism>
<evidence type="ECO:0000313" key="1">
    <source>
        <dbReference type="EMBL" id="ODQ83005.1"/>
    </source>
</evidence>
<keyword evidence="2" id="KW-1185">Reference proteome</keyword>
<dbReference type="Proteomes" id="UP000094336">
    <property type="component" value="Unassembled WGS sequence"/>
</dbReference>
<dbReference type="EMBL" id="KV454426">
    <property type="protein sequence ID" value="ODQ83005.1"/>
    <property type="molecule type" value="Genomic_DNA"/>
</dbReference>
<accession>A0A1E3QZF5</accession>
<evidence type="ECO:0000313" key="2">
    <source>
        <dbReference type="Proteomes" id="UP000094336"/>
    </source>
</evidence>
<dbReference type="AlphaFoldDB" id="A0A1E3QZF5"/>